<gene>
    <name evidence="1" type="ORF">PES01_11770</name>
</gene>
<comment type="caution">
    <text evidence="1">The sequence shown here is derived from an EMBL/GenBank/DDBJ whole genome shotgun (WGS) entry which is preliminary data.</text>
</comment>
<evidence type="ECO:0000313" key="1">
    <source>
        <dbReference type="EMBL" id="GEK54332.1"/>
    </source>
</evidence>
<keyword evidence="2" id="KW-1185">Reference proteome</keyword>
<dbReference type="OrthoDB" id="6308559at2"/>
<dbReference type="EMBL" id="BJUM01000009">
    <property type="protein sequence ID" value="GEK54332.1"/>
    <property type="molecule type" value="Genomic_DNA"/>
</dbReference>
<evidence type="ECO:0000313" key="2">
    <source>
        <dbReference type="Proteomes" id="UP000321419"/>
    </source>
</evidence>
<name>A0A510XTK5_9GAMM</name>
<protein>
    <submittedName>
        <fullName evidence="1">Uncharacterized protein</fullName>
    </submittedName>
</protein>
<dbReference type="AlphaFoldDB" id="A0A510XTK5"/>
<organism evidence="1 2">
    <name type="scientific">Pseudoalteromonas espejiana</name>
    <dbReference type="NCBI Taxonomy" id="28107"/>
    <lineage>
        <taxon>Bacteria</taxon>
        <taxon>Pseudomonadati</taxon>
        <taxon>Pseudomonadota</taxon>
        <taxon>Gammaproteobacteria</taxon>
        <taxon>Alteromonadales</taxon>
        <taxon>Pseudoalteromonadaceae</taxon>
        <taxon>Pseudoalteromonas</taxon>
    </lineage>
</organism>
<accession>A0A510XTK5</accession>
<dbReference type="RefSeq" id="WP_089349491.1">
    <property type="nucleotide sequence ID" value="NZ_BJUM01000009.1"/>
</dbReference>
<reference evidence="1 2" key="1">
    <citation type="submission" date="2019-07" db="EMBL/GenBank/DDBJ databases">
        <title>Whole genome shotgun sequence of Pseudoalteromonas espejiana NBRC 102222.</title>
        <authorList>
            <person name="Hosoyama A."/>
            <person name="Uohara A."/>
            <person name="Ohji S."/>
            <person name="Ichikawa N."/>
        </authorList>
    </citation>
    <scope>NUCLEOTIDE SEQUENCE [LARGE SCALE GENOMIC DNA]</scope>
    <source>
        <strain evidence="1 2">NBRC 102222</strain>
    </source>
</reference>
<sequence>MRKFINVNKQRQKVLEVQFPKLIDLAQVNETKEYTYLAISIFDHWLTQEESKELLGELDTNEIERRSLIFDKFNQLLSQKTEILTFRFGGKNGDKPKFKSFSSPEAQSCYFRQTDTGMYQAILPALKAVYFEGYDDTNVFYLRDLAVKSFIESCANEVGLHCLEHW</sequence>
<proteinExistence type="predicted"/>
<dbReference type="Proteomes" id="UP000321419">
    <property type="component" value="Unassembled WGS sequence"/>
</dbReference>